<reference evidence="3 4" key="1">
    <citation type="submission" date="2016-09" db="EMBL/GenBank/DDBJ databases">
        <title>Rhizobium oryziradicis sp. nov., isolated from the root of rice.</title>
        <authorList>
            <person name="Zhao J."/>
            <person name="Zhang X."/>
        </authorList>
    </citation>
    <scope>NUCLEOTIDE SEQUENCE [LARGE SCALE GENOMIC DNA]</scope>
    <source>
        <strain evidence="3 4">N19</strain>
    </source>
</reference>
<protein>
    <recommendedName>
        <fullName evidence="2">Phytase-like domain-containing protein</fullName>
    </recommendedName>
</protein>
<dbReference type="Pfam" id="PF13449">
    <property type="entry name" value="Phytase-like"/>
    <property type="match status" value="1"/>
</dbReference>
<keyword evidence="4" id="KW-1185">Reference proteome</keyword>
<dbReference type="InterPro" id="IPR027372">
    <property type="entry name" value="Phytase-like_dom"/>
</dbReference>
<keyword evidence="1" id="KW-0732">Signal</keyword>
<dbReference type="RefSeq" id="WP_075641645.1">
    <property type="nucleotide sequence ID" value="NZ_MKIM01000031.1"/>
</dbReference>
<dbReference type="AlphaFoldDB" id="A0A1Q8ZM54"/>
<dbReference type="Proteomes" id="UP000186894">
    <property type="component" value="Unassembled WGS sequence"/>
</dbReference>
<accession>A0A1Q8ZM54</accession>
<dbReference type="InterPro" id="IPR014567">
    <property type="entry name" value="UCP031900"/>
</dbReference>
<evidence type="ECO:0000313" key="3">
    <source>
        <dbReference type="EMBL" id="OLP42955.1"/>
    </source>
</evidence>
<feature type="chain" id="PRO_5012322091" description="Phytase-like domain-containing protein" evidence="1">
    <location>
        <begin position="25"/>
        <end position="330"/>
    </location>
</feature>
<dbReference type="EMBL" id="MKIM01000031">
    <property type="protein sequence ID" value="OLP42955.1"/>
    <property type="molecule type" value="Genomic_DNA"/>
</dbReference>
<organism evidence="3 4">
    <name type="scientific">Rhizobium oryziradicis</name>
    <dbReference type="NCBI Taxonomy" id="1867956"/>
    <lineage>
        <taxon>Bacteria</taxon>
        <taxon>Pseudomonadati</taxon>
        <taxon>Pseudomonadota</taxon>
        <taxon>Alphaproteobacteria</taxon>
        <taxon>Hyphomicrobiales</taxon>
        <taxon>Rhizobiaceae</taxon>
        <taxon>Rhizobium/Agrobacterium group</taxon>
        <taxon>Rhizobium</taxon>
    </lineage>
</organism>
<name>A0A1Q8ZM54_9HYPH</name>
<feature type="domain" description="Phytase-like" evidence="2">
    <location>
        <begin position="63"/>
        <end position="315"/>
    </location>
</feature>
<feature type="signal peptide" evidence="1">
    <location>
        <begin position="1"/>
        <end position="24"/>
    </location>
</feature>
<gene>
    <name evidence="3" type="ORF">BJF95_01685</name>
</gene>
<dbReference type="PIRSF" id="PIRSF031900">
    <property type="entry name" value="UCP031900"/>
    <property type="match status" value="1"/>
</dbReference>
<proteinExistence type="predicted"/>
<evidence type="ECO:0000256" key="1">
    <source>
        <dbReference type="SAM" id="SignalP"/>
    </source>
</evidence>
<comment type="caution">
    <text evidence="3">The sequence shown here is derived from an EMBL/GenBank/DDBJ whole genome shotgun (WGS) entry which is preliminary data.</text>
</comment>
<evidence type="ECO:0000313" key="4">
    <source>
        <dbReference type="Proteomes" id="UP000186894"/>
    </source>
</evidence>
<dbReference type="STRING" id="1867956.BJF95_01685"/>
<sequence>MSKRLWFSASLLCAVLLCSTPAISESSAVSTRQISQFKPGSDQTTFGKLEFIGGLVMSSSNPLFGAWSSVRFLPDGRHFIGVLDTGDWISGAIERDHQGRLSGLDSVSLSPMVDAKGRNDSAKVKMDSESLAIRDGKIYVGFEQRHRIDQYPLTDFERAKPERSLPLPFPTRVLRGNKSLETVIASPVNGPLGGGLVTISEESLDENGNLYAGIVDGPLRGAFKVVRRDDFDVTDGAFLPDGDLILLERRFTLLGGVAMRLVRIKGDSVKPGALVDGITLLEANYSAQIDNMEGLDVVDLGNGDVRLILVSDDNHSFLQRNLMLEFRLMP</sequence>
<evidence type="ECO:0000259" key="2">
    <source>
        <dbReference type="Pfam" id="PF13449"/>
    </source>
</evidence>